<dbReference type="OrthoDB" id="9801841at2"/>
<dbReference type="GO" id="GO:0004674">
    <property type="term" value="F:protein serine/threonine kinase activity"/>
    <property type="evidence" value="ECO:0007669"/>
    <property type="project" value="UniProtKB-KW"/>
</dbReference>
<keyword evidence="9" id="KW-1185">Reference proteome</keyword>
<dbReference type="SMART" id="SM00028">
    <property type="entry name" value="TPR"/>
    <property type="match status" value="5"/>
</dbReference>
<evidence type="ECO:0000256" key="4">
    <source>
        <dbReference type="ARBA" id="ARBA00022777"/>
    </source>
</evidence>
<dbReference type="Gene3D" id="3.30.200.20">
    <property type="entry name" value="Phosphorylase Kinase, domain 1"/>
    <property type="match status" value="1"/>
</dbReference>
<keyword evidence="1" id="KW-0723">Serine/threonine-protein kinase</keyword>
<dbReference type="PROSITE" id="PS00108">
    <property type="entry name" value="PROTEIN_KINASE_ST"/>
    <property type="match status" value="1"/>
</dbReference>
<comment type="caution">
    <text evidence="8">The sequence shown here is derived from an EMBL/GenBank/DDBJ whole genome shotgun (WGS) entry which is preliminary data.</text>
</comment>
<dbReference type="PANTHER" id="PTHR43895:SF150">
    <property type="entry name" value="SERINE_THREONINE-PROTEIN KINASE STK11"/>
    <property type="match status" value="1"/>
</dbReference>
<reference evidence="8 9" key="1">
    <citation type="submission" date="2019-07" db="EMBL/GenBank/DDBJ databases">
        <authorList>
            <person name="Yang M."/>
            <person name="Zhao D."/>
            <person name="Xiang H."/>
        </authorList>
    </citation>
    <scope>NUCLEOTIDE SEQUENCE [LARGE SCALE GENOMIC DNA]</scope>
    <source>
        <strain evidence="8 9">IM1326</strain>
    </source>
</reference>
<dbReference type="AlphaFoldDB" id="A0A552X4C2"/>
<gene>
    <name evidence="8" type="ORF">FM042_03105</name>
</gene>
<dbReference type="CDD" id="cd14014">
    <property type="entry name" value="STKc_PknB_like"/>
    <property type="match status" value="1"/>
</dbReference>
<evidence type="ECO:0000256" key="1">
    <source>
        <dbReference type="ARBA" id="ARBA00022527"/>
    </source>
</evidence>
<dbReference type="InterPro" id="IPR008271">
    <property type="entry name" value="Ser/Thr_kinase_AS"/>
</dbReference>
<dbReference type="Pfam" id="PF13374">
    <property type="entry name" value="TPR_10"/>
    <property type="match status" value="1"/>
</dbReference>
<keyword evidence="5" id="KW-0067">ATP-binding</keyword>
<dbReference type="RefSeq" id="WP_143234276.1">
    <property type="nucleotide sequence ID" value="NZ_VJWL01000001.1"/>
</dbReference>
<dbReference type="Gene3D" id="1.25.40.10">
    <property type="entry name" value="Tetratricopeptide repeat domain"/>
    <property type="match status" value="2"/>
</dbReference>
<dbReference type="GO" id="GO:0007165">
    <property type="term" value="P:signal transduction"/>
    <property type="evidence" value="ECO:0007669"/>
    <property type="project" value="TreeGrafter"/>
</dbReference>
<dbReference type="Gene3D" id="1.10.510.10">
    <property type="entry name" value="Transferase(Phosphotransferase) domain 1"/>
    <property type="match status" value="1"/>
</dbReference>
<evidence type="ECO:0000256" key="3">
    <source>
        <dbReference type="ARBA" id="ARBA00022741"/>
    </source>
</evidence>
<dbReference type="SMART" id="SM00220">
    <property type="entry name" value="S_TKc"/>
    <property type="match status" value="1"/>
</dbReference>
<evidence type="ECO:0000313" key="8">
    <source>
        <dbReference type="EMBL" id="TRW49855.1"/>
    </source>
</evidence>
<keyword evidence="4" id="KW-0418">Kinase</keyword>
<feature type="repeat" description="TPR" evidence="6">
    <location>
        <begin position="705"/>
        <end position="738"/>
    </location>
</feature>
<dbReference type="PROSITE" id="PS50011">
    <property type="entry name" value="PROTEIN_KINASE_DOM"/>
    <property type="match status" value="1"/>
</dbReference>
<evidence type="ECO:0000259" key="7">
    <source>
        <dbReference type="PROSITE" id="PS50011"/>
    </source>
</evidence>
<name>A0A552X4C2_9GAMM</name>
<evidence type="ECO:0000256" key="6">
    <source>
        <dbReference type="PROSITE-ProRule" id="PRU00339"/>
    </source>
</evidence>
<protein>
    <submittedName>
        <fullName evidence="8">Tetratricopeptide repeat protein</fullName>
    </submittedName>
</protein>
<dbReference type="InterPro" id="IPR019734">
    <property type="entry name" value="TPR_rpt"/>
</dbReference>
<evidence type="ECO:0000256" key="5">
    <source>
        <dbReference type="ARBA" id="ARBA00022840"/>
    </source>
</evidence>
<evidence type="ECO:0000256" key="2">
    <source>
        <dbReference type="ARBA" id="ARBA00022679"/>
    </source>
</evidence>
<dbReference type="Pfam" id="PF00069">
    <property type="entry name" value="Pkinase"/>
    <property type="match status" value="1"/>
</dbReference>
<organism evidence="8 9">
    <name type="scientific">Aliidiomarina halalkaliphila</name>
    <dbReference type="NCBI Taxonomy" id="2593535"/>
    <lineage>
        <taxon>Bacteria</taxon>
        <taxon>Pseudomonadati</taxon>
        <taxon>Pseudomonadota</taxon>
        <taxon>Gammaproteobacteria</taxon>
        <taxon>Alteromonadales</taxon>
        <taxon>Idiomarinaceae</taxon>
        <taxon>Aliidiomarina</taxon>
    </lineage>
</organism>
<dbReference type="Proteomes" id="UP000320359">
    <property type="component" value="Unassembled WGS sequence"/>
</dbReference>
<dbReference type="GO" id="GO:0005524">
    <property type="term" value="F:ATP binding"/>
    <property type="evidence" value="ECO:0007669"/>
    <property type="project" value="UniProtKB-KW"/>
</dbReference>
<dbReference type="PANTHER" id="PTHR43895">
    <property type="entry name" value="CALCIUM/CALMODULIN-DEPENDENT PROTEIN KINASE KINASE-RELATED"/>
    <property type="match status" value="1"/>
</dbReference>
<dbReference type="Pfam" id="PF13181">
    <property type="entry name" value="TPR_8"/>
    <property type="match status" value="1"/>
</dbReference>
<proteinExistence type="predicted"/>
<dbReference type="EMBL" id="VJWL01000001">
    <property type="protein sequence ID" value="TRW49855.1"/>
    <property type="molecule type" value="Genomic_DNA"/>
</dbReference>
<dbReference type="InterPro" id="IPR000719">
    <property type="entry name" value="Prot_kinase_dom"/>
</dbReference>
<feature type="domain" description="Protein kinase" evidence="7">
    <location>
        <begin position="34"/>
        <end position="422"/>
    </location>
</feature>
<keyword evidence="3" id="KW-0547">Nucleotide-binding</keyword>
<dbReference type="InterPro" id="IPR011990">
    <property type="entry name" value="TPR-like_helical_dom_sf"/>
</dbReference>
<dbReference type="InterPro" id="IPR011009">
    <property type="entry name" value="Kinase-like_dom_sf"/>
</dbReference>
<dbReference type="SUPFAM" id="SSF48452">
    <property type="entry name" value="TPR-like"/>
    <property type="match status" value="2"/>
</dbReference>
<feature type="repeat" description="TPR" evidence="6">
    <location>
        <begin position="625"/>
        <end position="658"/>
    </location>
</feature>
<keyword evidence="2" id="KW-0808">Transferase</keyword>
<evidence type="ECO:0000313" key="9">
    <source>
        <dbReference type="Proteomes" id="UP000320359"/>
    </source>
</evidence>
<dbReference type="PROSITE" id="PS50005">
    <property type="entry name" value="TPR"/>
    <property type="match status" value="2"/>
</dbReference>
<dbReference type="SUPFAM" id="SSF56112">
    <property type="entry name" value="Protein kinase-like (PK-like)"/>
    <property type="match status" value="1"/>
</dbReference>
<dbReference type="Pfam" id="PF13424">
    <property type="entry name" value="TPR_12"/>
    <property type="match status" value="1"/>
</dbReference>
<keyword evidence="6" id="KW-0802">TPR repeat</keyword>
<sequence>MDVSNPQDGNQDDVRTTVVTDTGIAAGTLLANRFLIEGALGEGGQAQVYRAHDQVTDKIIAIKVLARRSELSEGAIQRLRDELLAARQISDPTIIRVHEFYRDDAYVFYTMDCIEGTTLSTRLQKPITLAEADRWIQQLIQGVRACHRGQVIHGDIKPANLLINEKHDLIVADFGISAAQGTQFSGTSGTDGYRAPELDAGETATSAIDIYALGRVVERLISAVKGRDLRSVLWRSRWRQLARKMRHADPNARISLSALSRYTSAQPIRPSVMFGGLIVMLLSLTFIYQFYQDRSGAAPAPIVESGEAPARIAFVRGEGSSELQQILQMLTLTYTAEPDFSVIPSGRVDELLSQLGLNPFQQERDRQRLATLLNVSTLVFLESPSGTDTSAPYIQVYLSHFPDNRIHGVEAFALTEGPLPVFQVIRGHLDEQLGRQVQEVTSTPLSPELTALILRIQEASDATLQSLIEEYRDQYQQAPAFWYALADWAYWQDNDAATREYLAQLFATQEQHSASYWVLQGQVLEAELNGDLESAAVALDRLLREFPERPDLLEHRAQIAQQLDDIALAERLLERALAIDPNSGYRWFELGRLRINQGDIQSAIHHELAQGLIRFRQQEDLAGQGTILNAFGVAYLRMGNLERSRDYFEEALAVREQANDLSGQAVTLGNLANVLSIMQEYDEADAQLSRAADIFAQMNDHRGMAQVMNDRGYVAEEQGLYEAALRYFRDALDLRMRYGSTSEQAESISNVAFVYFLSGDFSQADIFLRQAYTLFERIGHQNGMLRTELQLANLHLHRGEYQIATRILARVSGEVGDHRPIEQAFLNFVLSHRNFGLGNMDTARTNIAAAIAQATTIQDYRAMIENALWQYEMCFWLADRDCLEREYMVLMDQQDGFTREQAVVFAWLNWSYHFLQEQRTSTEGIEELLQAVNEVNLPLHTELKIRLSLWEFVPDYLDDDEKRTLRARIRSSYYKEYLHVHYLMARDQLEAPSNLASLLARHPDHWRNHVFIVASDASEEVIGNAQQQWLNSLSREQAQRYQCWFLMECAREQ</sequence>
<accession>A0A552X4C2</accession>